<keyword evidence="2" id="KW-1185">Reference proteome</keyword>
<evidence type="ECO:0000313" key="1">
    <source>
        <dbReference type="EMBL" id="KAJ8313522.1"/>
    </source>
</evidence>
<comment type="caution">
    <text evidence="1">The sequence shown here is derived from an EMBL/GenBank/DDBJ whole genome shotgun (WGS) entry which is preliminary data.</text>
</comment>
<dbReference type="Proteomes" id="UP001217089">
    <property type="component" value="Unassembled WGS sequence"/>
</dbReference>
<proteinExistence type="predicted"/>
<reference evidence="1 2" key="1">
    <citation type="submission" date="2022-12" db="EMBL/GenBank/DDBJ databases">
        <title>Chromosome-level genome of Tegillarca granosa.</title>
        <authorList>
            <person name="Kim J."/>
        </authorList>
    </citation>
    <scope>NUCLEOTIDE SEQUENCE [LARGE SCALE GENOMIC DNA]</scope>
    <source>
        <strain evidence="1">Teg-2019</strain>
        <tissue evidence="1">Adductor muscle</tissue>
    </source>
</reference>
<accession>A0ABQ9F842</accession>
<evidence type="ECO:0000313" key="2">
    <source>
        <dbReference type="Proteomes" id="UP001217089"/>
    </source>
</evidence>
<protein>
    <submittedName>
        <fullName evidence="1">Uncharacterized protein</fullName>
    </submittedName>
</protein>
<name>A0ABQ9F842_TEGGR</name>
<organism evidence="1 2">
    <name type="scientific">Tegillarca granosa</name>
    <name type="common">Malaysian cockle</name>
    <name type="synonym">Anadara granosa</name>
    <dbReference type="NCBI Taxonomy" id="220873"/>
    <lineage>
        <taxon>Eukaryota</taxon>
        <taxon>Metazoa</taxon>
        <taxon>Spiralia</taxon>
        <taxon>Lophotrochozoa</taxon>
        <taxon>Mollusca</taxon>
        <taxon>Bivalvia</taxon>
        <taxon>Autobranchia</taxon>
        <taxon>Pteriomorphia</taxon>
        <taxon>Arcoida</taxon>
        <taxon>Arcoidea</taxon>
        <taxon>Arcidae</taxon>
        <taxon>Tegillarca</taxon>
    </lineage>
</organism>
<sequence>MSLSLKSVLITDEIDEKCIKILENSGISVLKNTKFSKEELLVEIADVFKFHEQSSLDYRALKLIPG</sequence>
<dbReference type="EMBL" id="JARBDR010000342">
    <property type="protein sequence ID" value="KAJ8313522.1"/>
    <property type="molecule type" value="Genomic_DNA"/>
</dbReference>
<gene>
    <name evidence="1" type="ORF">KUTeg_008083</name>
</gene>